<dbReference type="AlphaFoldDB" id="A0A4R3Q861"/>
<reference evidence="1 2" key="1">
    <citation type="submission" date="2019-03" db="EMBL/GenBank/DDBJ databases">
        <title>Genomic Encyclopedia of Type Strains, Phase IV (KMG-V): Genome sequencing to study the core and pangenomes of soil and plant-associated prokaryotes.</title>
        <authorList>
            <person name="Whitman W."/>
        </authorList>
    </citation>
    <scope>NUCLEOTIDE SEQUENCE [LARGE SCALE GENOMIC DNA]</scope>
    <source>
        <strain evidence="1 2">Gr42</strain>
    </source>
</reference>
<evidence type="ECO:0000313" key="2">
    <source>
        <dbReference type="Proteomes" id="UP000295547"/>
    </source>
</evidence>
<comment type="caution">
    <text evidence="1">The sequence shown here is derived from an EMBL/GenBank/DDBJ whole genome shotgun (WGS) entry which is preliminary data.</text>
</comment>
<organism evidence="1 2">
    <name type="scientific">Rhizobium azibense</name>
    <dbReference type="NCBI Taxonomy" id="1136135"/>
    <lineage>
        <taxon>Bacteria</taxon>
        <taxon>Pseudomonadati</taxon>
        <taxon>Pseudomonadota</taxon>
        <taxon>Alphaproteobacteria</taxon>
        <taxon>Hyphomicrobiales</taxon>
        <taxon>Rhizobiaceae</taxon>
        <taxon>Rhizobium/Agrobacterium group</taxon>
        <taxon>Rhizobium</taxon>
    </lineage>
</organism>
<dbReference type="EMBL" id="SMBJ01000016">
    <property type="protein sequence ID" value="TCU17563.1"/>
    <property type="molecule type" value="Genomic_DNA"/>
</dbReference>
<name>A0A4R3Q861_9HYPH</name>
<dbReference type="Proteomes" id="UP000295547">
    <property type="component" value="Unassembled WGS sequence"/>
</dbReference>
<protein>
    <submittedName>
        <fullName evidence="1">Uncharacterized protein</fullName>
    </submittedName>
</protein>
<proteinExistence type="predicted"/>
<keyword evidence="2" id="KW-1185">Reference proteome</keyword>
<sequence>MSRWVMENPERYSIASRERKAASAVRSAFWRALPSFETRLVSVEIAFRSRYFNMRKIALLLLAVAGLPAVCNGAEITAPVQEIMDATVKNWSGNDTGWIDIFAPPTLDKLYSKDFVAKYLEALKHPAMEEGISPFDHDVIVNAQDACPLQDLTLTPQGAAEGRQEIVVRFRKMACGIGPEAQTISTVRFEMVTDGGKPLIDDIMMESAGPKELRSLKAEMVTIAKGG</sequence>
<accession>A0A4R3Q861</accession>
<gene>
    <name evidence="1" type="ORF">EV130_11611</name>
</gene>
<evidence type="ECO:0000313" key="1">
    <source>
        <dbReference type="EMBL" id="TCU17563.1"/>
    </source>
</evidence>